<feature type="compositionally biased region" description="Low complexity" evidence="7">
    <location>
        <begin position="1"/>
        <end position="19"/>
    </location>
</feature>
<dbReference type="PANTHER" id="PTHR11134">
    <property type="entry name" value="ADAPTOR COMPLEX SUBUNIT BETA FAMILY MEMBER"/>
    <property type="match status" value="1"/>
</dbReference>
<dbReference type="Proteomes" id="UP000789831">
    <property type="component" value="Unassembled WGS sequence"/>
</dbReference>
<accession>A0A9N9FRN7</accession>
<dbReference type="AlphaFoldDB" id="A0A9N9FRN7"/>
<dbReference type="PIRSF" id="PIRSF002291">
    <property type="entry name" value="AP_complex_beta"/>
    <property type="match status" value="1"/>
</dbReference>
<feature type="domain" description="Clathrin/coatomer adaptor adaptin-like N-terminal" evidence="8">
    <location>
        <begin position="60"/>
        <end position="573"/>
    </location>
</feature>
<gene>
    <name evidence="9" type="ORF">AGERDE_LOCUS6964</name>
</gene>
<dbReference type="InterPro" id="IPR016024">
    <property type="entry name" value="ARM-type_fold"/>
</dbReference>
<evidence type="ECO:0000313" key="10">
    <source>
        <dbReference type="Proteomes" id="UP000789831"/>
    </source>
</evidence>
<dbReference type="Gene3D" id="1.25.10.10">
    <property type="entry name" value="Leucine-rich Repeat Variant"/>
    <property type="match status" value="1"/>
</dbReference>
<name>A0A9N9FRN7_9GLOM</name>
<dbReference type="InterPro" id="IPR026739">
    <property type="entry name" value="AP_beta"/>
</dbReference>
<dbReference type="SUPFAM" id="SSF48371">
    <property type="entry name" value="ARM repeat"/>
    <property type="match status" value="1"/>
</dbReference>
<keyword evidence="4 6" id="KW-0653">Protein transport</keyword>
<dbReference type="EMBL" id="CAJVPL010001174">
    <property type="protein sequence ID" value="CAG8557076.1"/>
    <property type="molecule type" value="Genomic_DNA"/>
</dbReference>
<protein>
    <recommendedName>
        <fullName evidence="6">AP complex subunit beta</fullName>
    </recommendedName>
</protein>
<dbReference type="GO" id="GO:0016192">
    <property type="term" value="P:vesicle-mediated transport"/>
    <property type="evidence" value="ECO:0007669"/>
    <property type="project" value="InterPro"/>
</dbReference>
<dbReference type="InterPro" id="IPR002553">
    <property type="entry name" value="Clathrin/coatomer_adapt-like_N"/>
</dbReference>
<keyword evidence="5 6" id="KW-0472">Membrane</keyword>
<dbReference type="GO" id="GO:0030117">
    <property type="term" value="C:membrane coat"/>
    <property type="evidence" value="ECO:0007669"/>
    <property type="project" value="InterPro"/>
</dbReference>
<evidence type="ECO:0000256" key="6">
    <source>
        <dbReference type="PIRNR" id="PIRNR002291"/>
    </source>
</evidence>
<comment type="similarity">
    <text evidence="2 6">Belongs to the adaptor complexes large subunit family.</text>
</comment>
<dbReference type="GO" id="GO:0012505">
    <property type="term" value="C:endomembrane system"/>
    <property type="evidence" value="ECO:0007669"/>
    <property type="project" value="UniProtKB-SubCell"/>
</dbReference>
<organism evidence="9 10">
    <name type="scientific">Ambispora gerdemannii</name>
    <dbReference type="NCBI Taxonomy" id="144530"/>
    <lineage>
        <taxon>Eukaryota</taxon>
        <taxon>Fungi</taxon>
        <taxon>Fungi incertae sedis</taxon>
        <taxon>Mucoromycota</taxon>
        <taxon>Glomeromycotina</taxon>
        <taxon>Glomeromycetes</taxon>
        <taxon>Archaeosporales</taxon>
        <taxon>Ambisporaceae</taxon>
        <taxon>Ambispora</taxon>
    </lineage>
</organism>
<comment type="caution">
    <text evidence="9">The sequence shown here is derived from an EMBL/GenBank/DDBJ whole genome shotgun (WGS) entry which is preliminary data.</text>
</comment>
<evidence type="ECO:0000259" key="8">
    <source>
        <dbReference type="Pfam" id="PF01602"/>
    </source>
</evidence>
<dbReference type="GO" id="GO:0030276">
    <property type="term" value="F:clathrin binding"/>
    <property type="evidence" value="ECO:0007669"/>
    <property type="project" value="InterPro"/>
</dbReference>
<dbReference type="InterPro" id="IPR011989">
    <property type="entry name" value="ARM-like"/>
</dbReference>
<evidence type="ECO:0000256" key="3">
    <source>
        <dbReference type="ARBA" id="ARBA00022448"/>
    </source>
</evidence>
<dbReference type="Pfam" id="PF01602">
    <property type="entry name" value="Adaptin_N"/>
    <property type="match status" value="1"/>
</dbReference>
<feature type="region of interest" description="Disordered" evidence="7">
    <location>
        <begin position="1"/>
        <end position="23"/>
    </location>
</feature>
<reference evidence="9" key="1">
    <citation type="submission" date="2021-06" db="EMBL/GenBank/DDBJ databases">
        <authorList>
            <person name="Kallberg Y."/>
            <person name="Tangrot J."/>
            <person name="Rosling A."/>
        </authorList>
    </citation>
    <scope>NUCLEOTIDE SEQUENCE</scope>
    <source>
        <strain evidence="9">MT106</strain>
    </source>
</reference>
<keyword evidence="3 6" id="KW-0813">Transport</keyword>
<comment type="subcellular location">
    <subcellularLocation>
        <location evidence="1">Endomembrane system</location>
    </subcellularLocation>
</comment>
<sequence>MWTQRSISNSIAERSSSDSGNNHDQEIVELAATLREVLSIHTPSVGSGGVSSNTRAAAAAEQRSVSKKRAAIRKVLKAMSSGVDVSSLFSEMVKAASTKDLVQKKLVFQYIVTQAQKNTDLIVLSINTIQQDLHDKDPLVRGLTLRTLCSLRNSDHVELMLESAYRGLVDPSSYVRKTAALACLKLFHMSPRYVLDTGLIKELYNLLQDRDTTVIANVISTLNEILASDGGITITKNLAHYLLQRLREFNEWHQCLVIEALTRYKPESDNEVFAIMNLLDDRLKHHNSGVQLMTVKLFLNLTKEMPELHRDVHKRFKDISLTLLSLGKPEISFSCLTHAKTLAMNSPNIFCKDYKYFYRRVKEPSFITLEKLDILELIVNEATVKEIVDEVSGYIIETSGLLRRKSVNLVASIATKFNKILNYSLEIFMRLLETNVESIVSEILGCLQGFDNIILKNIKSFPLVLISTWPSINFEKSSPVGLIFLNFLSLFGDEILEAPYIVESFIDTLEKYQSSKFRIQLLNTTVSLFLRRPGECREMLGRLFKATIKDDQNQQQSLDVRERGLFLYRLLQSDIQMAKKIFIESIDADILNEGDNNTKDKKIHEDTNKNLLLGFNTLSVVYGKSSDQFLVTEFHSSSNVNNDDHFDTQRDEEQEFAGSLSIIEEKSSSLVKHHDQESMNSTDFSPEFWGSVTSTSNSTMIPPYHHYSETSPFLDDIESALEERYGQTDD</sequence>
<dbReference type="GO" id="GO:0006886">
    <property type="term" value="P:intracellular protein transport"/>
    <property type="evidence" value="ECO:0007669"/>
    <property type="project" value="InterPro"/>
</dbReference>
<evidence type="ECO:0000256" key="4">
    <source>
        <dbReference type="ARBA" id="ARBA00022927"/>
    </source>
</evidence>
<proteinExistence type="inferred from homology"/>
<comment type="function">
    <text evidence="6">Adaptins are components of the adaptor complexes which link clathrin to receptors in coated vesicles. Clathrin-associated protein complexes are believed to interact with the cytoplasmic tails of membrane proteins, leading to their selection and concentration.</text>
</comment>
<evidence type="ECO:0000256" key="2">
    <source>
        <dbReference type="ARBA" id="ARBA00006613"/>
    </source>
</evidence>
<keyword evidence="10" id="KW-1185">Reference proteome</keyword>
<dbReference type="InterPro" id="IPR016342">
    <property type="entry name" value="AP_complex_bsu_1_2_4"/>
</dbReference>
<evidence type="ECO:0000313" key="9">
    <source>
        <dbReference type="EMBL" id="CAG8557076.1"/>
    </source>
</evidence>
<evidence type="ECO:0000256" key="1">
    <source>
        <dbReference type="ARBA" id="ARBA00004308"/>
    </source>
</evidence>
<dbReference type="OrthoDB" id="10254310at2759"/>
<evidence type="ECO:0000256" key="7">
    <source>
        <dbReference type="SAM" id="MobiDB-lite"/>
    </source>
</evidence>
<evidence type="ECO:0000256" key="5">
    <source>
        <dbReference type="ARBA" id="ARBA00023136"/>
    </source>
</evidence>